<dbReference type="Proteomes" id="UP000663844">
    <property type="component" value="Unassembled WGS sequence"/>
</dbReference>
<reference evidence="1" key="1">
    <citation type="submission" date="2021-02" db="EMBL/GenBank/DDBJ databases">
        <authorList>
            <person name="Nowell W R."/>
        </authorList>
    </citation>
    <scope>NUCLEOTIDE SEQUENCE</scope>
</reference>
<sequence length="125" mass="14034">ESSTNPKNSDDIRESEDLCLSLSNITEQIPDSKTNQTEIDMQQEQVGSPISVVVDLTINNAKQDASMNDDRMSIVNDLTNEIFGCLDKLDKLYEMVTKSTAMQNTVLKESIEKTYSTVLKRININ</sequence>
<dbReference type="EMBL" id="CAJOAZ010012029">
    <property type="protein sequence ID" value="CAF4246201.1"/>
    <property type="molecule type" value="Genomic_DNA"/>
</dbReference>
<proteinExistence type="predicted"/>
<organism evidence="1 2">
    <name type="scientific">Adineta steineri</name>
    <dbReference type="NCBI Taxonomy" id="433720"/>
    <lineage>
        <taxon>Eukaryota</taxon>
        <taxon>Metazoa</taxon>
        <taxon>Spiralia</taxon>
        <taxon>Gnathifera</taxon>
        <taxon>Rotifera</taxon>
        <taxon>Eurotatoria</taxon>
        <taxon>Bdelloidea</taxon>
        <taxon>Adinetida</taxon>
        <taxon>Adinetidae</taxon>
        <taxon>Adineta</taxon>
    </lineage>
</organism>
<feature type="non-terminal residue" evidence="1">
    <location>
        <position position="1"/>
    </location>
</feature>
<name>A0A820EFJ6_9BILA</name>
<evidence type="ECO:0000313" key="2">
    <source>
        <dbReference type="Proteomes" id="UP000663844"/>
    </source>
</evidence>
<dbReference type="AlphaFoldDB" id="A0A820EFJ6"/>
<comment type="caution">
    <text evidence="1">The sequence shown here is derived from an EMBL/GenBank/DDBJ whole genome shotgun (WGS) entry which is preliminary data.</text>
</comment>
<gene>
    <name evidence="1" type="ORF">OXD698_LOCUS43179</name>
</gene>
<accession>A0A820EFJ6</accession>
<evidence type="ECO:0000313" key="1">
    <source>
        <dbReference type="EMBL" id="CAF4246201.1"/>
    </source>
</evidence>
<protein>
    <submittedName>
        <fullName evidence="1">Uncharacterized protein</fullName>
    </submittedName>
</protein>